<evidence type="ECO:0000313" key="1">
    <source>
        <dbReference type="EMBL" id="QHR90029.1"/>
    </source>
</evidence>
<organism evidence="1">
    <name type="scientific">Picea sitchensis</name>
    <name type="common">Sitka spruce</name>
    <name type="synonym">Pinus sitchensis</name>
    <dbReference type="NCBI Taxonomy" id="3332"/>
    <lineage>
        <taxon>Eukaryota</taxon>
        <taxon>Viridiplantae</taxon>
        <taxon>Streptophyta</taxon>
        <taxon>Embryophyta</taxon>
        <taxon>Tracheophyta</taxon>
        <taxon>Spermatophyta</taxon>
        <taxon>Pinopsida</taxon>
        <taxon>Pinidae</taxon>
        <taxon>Conifers I</taxon>
        <taxon>Pinales</taxon>
        <taxon>Pinaceae</taxon>
        <taxon>Picea</taxon>
    </lineage>
</organism>
<sequence length="75" mass="8527">MDLETLKKGFCPSFVSLQKRAFPDPDIHTLDLRSRTVILPLTGTTIRLIRCCSSLSRIPGLFSRGRNRSNQRIKP</sequence>
<geneLocation type="mitochondrion" evidence="1"/>
<proteinExistence type="predicted"/>
<gene>
    <name evidence="1" type="primary">orf04075</name>
    <name evidence="1" type="ORF">Q903MT_gene4052</name>
</gene>
<reference evidence="1" key="1">
    <citation type="submission" date="2019-03" db="EMBL/GenBank/DDBJ databases">
        <title>Largest Complete Mitochondrial Genome of a Gymnosperm, Sitka Spruce (Picea sitchensis), Indicates Complex Physical Structure.</title>
        <authorList>
            <person name="Jackman S.D."/>
            <person name="Coombe L."/>
            <person name="Warren R."/>
            <person name="Kirk H."/>
            <person name="Trinh E."/>
            <person name="McLeod T."/>
            <person name="Pleasance S."/>
            <person name="Pandoh P."/>
            <person name="Zhao Y."/>
            <person name="Coope R."/>
            <person name="Bousquet J."/>
            <person name="Bohlmann J.C."/>
            <person name="Jones S.J.M."/>
            <person name="Birol I."/>
        </authorList>
    </citation>
    <scope>NUCLEOTIDE SEQUENCE</scope>
    <source>
        <strain evidence="1">Q903</strain>
    </source>
</reference>
<name>A0A6B9XR11_PICSI</name>
<dbReference type="AlphaFoldDB" id="A0A6B9XR11"/>
<accession>A0A6B9XR11</accession>
<protein>
    <submittedName>
        <fullName evidence="1">Uncharacterized protein</fullName>
    </submittedName>
</protein>
<dbReference type="EMBL" id="MK697699">
    <property type="protein sequence ID" value="QHR90029.1"/>
    <property type="molecule type" value="Genomic_DNA"/>
</dbReference>
<keyword evidence="1" id="KW-0496">Mitochondrion</keyword>